<dbReference type="EMBL" id="ACZI02000002">
    <property type="protein sequence ID" value="EFV13214.1"/>
    <property type="molecule type" value="Genomic_DNA"/>
</dbReference>
<organism evidence="1 2">
    <name type="scientific">Segniliparus rugosus (strain ATCC BAA-974 / DSM 45345 / CCUG 50838 / CIP 108380 / JCM 13579 / CDC 945)</name>
    <dbReference type="NCBI Taxonomy" id="679197"/>
    <lineage>
        <taxon>Bacteria</taxon>
        <taxon>Bacillati</taxon>
        <taxon>Actinomycetota</taxon>
        <taxon>Actinomycetes</taxon>
        <taxon>Mycobacteriales</taxon>
        <taxon>Segniliparaceae</taxon>
        <taxon>Segniliparus</taxon>
    </lineage>
</organism>
<name>E5XR21_SEGRC</name>
<reference evidence="1 2" key="1">
    <citation type="journal article" date="2011" name="Stand. Genomic Sci.">
        <title>High quality draft genome sequence of Segniliparus rugosus CDC 945(T)= (ATCC BAA-974(T)).</title>
        <authorList>
            <person name="Earl A.M."/>
            <person name="Desjardins C.A."/>
            <person name="Fitzgerald M.G."/>
            <person name="Arachchi H.M."/>
            <person name="Zeng Q."/>
            <person name="Mehta T."/>
            <person name="Griggs A."/>
            <person name="Birren B.W."/>
            <person name="Toney N.C."/>
            <person name="Carr J."/>
            <person name="Posey J."/>
            <person name="Butler W.R."/>
        </authorList>
    </citation>
    <scope>NUCLEOTIDE SEQUENCE [LARGE SCALE GENOMIC DNA]</scope>
    <source>
        <strain evidence="2">ATCC BAA-974 / DSM 45345 / CCUG 50838 / CIP 108380 / JCM 13579 / CDC 945</strain>
    </source>
</reference>
<evidence type="ECO:0000313" key="2">
    <source>
        <dbReference type="Proteomes" id="UP000004816"/>
    </source>
</evidence>
<protein>
    <submittedName>
        <fullName evidence="1">Uncharacterized protein</fullName>
    </submittedName>
</protein>
<sequence length="245" mass="27815">MPDWPSPQRLEELAPQLREAFASRTRLINSAPESVLAGLDELAAADPAAASDLTALWIDALGRAGRMAALEAVFLRGKPLGTRTGLTQAHYIASHYGRLVDAALRFGLGRWWQGHHFYDEGRWGITNTAWGFRWVWRIMFPGYPRLPGVREARGEEVFDFRCVVVDDAKTPGHPVTLLDWCLPDGKMNALVTRAVRPFVRWFVWDLTRSELVGLIDGAIILARIPVRIPFGKKWRTTTFYMHHWL</sequence>
<evidence type="ECO:0000313" key="1">
    <source>
        <dbReference type="EMBL" id="EFV13214.1"/>
    </source>
</evidence>
<dbReference type="STRING" id="679197.HMPREF9336_01943"/>
<keyword evidence="2" id="KW-1185">Reference proteome</keyword>
<dbReference type="AlphaFoldDB" id="E5XR21"/>
<gene>
    <name evidence="1" type="ORF">HMPREF9336_01943</name>
</gene>
<proteinExistence type="predicted"/>
<comment type="caution">
    <text evidence="1">The sequence shown here is derived from an EMBL/GenBank/DDBJ whole genome shotgun (WGS) entry which is preliminary data.</text>
</comment>
<accession>E5XR21</accession>
<dbReference type="HOGENOM" id="CLU_1132986_0_0_11"/>
<dbReference type="Proteomes" id="UP000004816">
    <property type="component" value="Unassembled WGS sequence"/>
</dbReference>